<keyword evidence="3 6" id="KW-0812">Transmembrane</keyword>
<dbReference type="RefSeq" id="WP_244386701.1">
    <property type="nucleotide sequence ID" value="NZ_AP025564.1"/>
</dbReference>
<accession>A0ABN6MHC2</accession>
<keyword evidence="10" id="KW-1185">Reference proteome</keyword>
<dbReference type="PROSITE" id="PS50887">
    <property type="entry name" value="GGDEF"/>
    <property type="match status" value="1"/>
</dbReference>
<evidence type="ECO:0000256" key="3">
    <source>
        <dbReference type="ARBA" id="ARBA00022692"/>
    </source>
</evidence>
<dbReference type="Proteomes" id="UP001320544">
    <property type="component" value="Chromosome"/>
</dbReference>
<protein>
    <submittedName>
        <fullName evidence="9">GGDEF domain-containing protein</fullName>
    </submittedName>
</protein>
<evidence type="ECO:0000256" key="6">
    <source>
        <dbReference type="SAM" id="Phobius"/>
    </source>
</evidence>
<evidence type="ECO:0000256" key="4">
    <source>
        <dbReference type="ARBA" id="ARBA00022989"/>
    </source>
</evidence>
<dbReference type="InterPro" id="IPR043128">
    <property type="entry name" value="Rev_trsase/Diguanyl_cyclase"/>
</dbReference>
<dbReference type="CDD" id="cd01948">
    <property type="entry name" value="EAL"/>
    <property type="match status" value="1"/>
</dbReference>
<dbReference type="Gene3D" id="3.30.450.20">
    <property type="entry name" value="PAS domain"/>
    <property type="match status" value="2"/>
</dbReference>
<name>A0ABN6MHC2_9ACTN</name>
<dbReference type="Pfam" id="PF00990">
    <property type="entry name" value="GGDEF"/>
    <property type="match status" value="1"/>
</dbReference>
<feature type="domain" description="GGDEF" evidence="8">
    <location>
        <begin position="361"/>
        <end position="495"/>
    </location>
</feature>
<dbReference type="SMART" id="SM00052">
    <property type="entry name" value="EAL"/>
    <property type="match status" value="1"/>
</dbReference>
<reference evidence="9 10" key="1">
    <citation type="submission" date="2022-01" db="EMBL/GenBank/DDBJ databases">
        <title>Novel bile acid biosynthetic pathways are enriched in the microbiome of centenarians.</title>
        <authorList>
            <person name="Sato Y."/>
            <person name="Atarashi K."/>
            <person name="Plichta R.D."/>
            <person name="Arai Y."/>
            <person name="Sasajima S."/>
            <person name="Kearney M.S."/>
            <person name="Suda W."/>
            <person name="Takeshita K."/>
            <person name="Sasaki T."/>
            <person name="Okamoto S."/>
            <person name="Skelly N.A."/>
            <person name="Okamura Y."/>
            <person name="Vlamakis H."/>
            <person name="Li Y."/>
            <person name="Tanoue T."/>
            <person name="Takei H."/>
            <person name="Nittono H."/>
            <person name="Narushima S."/>
            <person name="Irie J."/>
            <person name="Itoh H."/>
            <person name="Moriya K."/>
            <person name="Sugiura Y."/>
            <person name="Suematsu M."/>
            <person name="Moritoki N."/>
            <person name="Shibata S."/>
            <person name="Littman R.D."/>
            <person name="Fischbach A.M."/>
            <person name="Uwamino Y."/>
            <person name="Inoue T."/>
            <person name="Honda A."/>
            <person name="Hattori M."/>
            <person name="Murai T."/>
            <person name="Xavier J.R."/>
            <person name="Hirose N."/>
            <person name="Honda K."/>
        </authorList>
    </citation>
    <scope>NUCLEOTIDE SEQUENCE [LARGE SCALE GENOMIC DNA]</scope>
    <source>
        <strain evidence="9 10">CE91-St30</strain>
    </source>
</reference>
<keyword evidence="5 6" id="KW-0472">Membrane</keyword>
<comment type="subcellular location">
    <subcellularLocation>
        <location evidence="1">Cell membrane</location>
        <topology evidence="1">Multi-pass membrane protein</topology>
    </subcellularLocation>
</comment>
<dbReference type="PANTHER" id="PTHR33121:SF70">
    <property type="entry name" value="SIGNALING PROTEIN YKOW"/>
    <property type="match status" value="1"/>
</dbReference>
<evidence type="ECO:0000313" key="10">
    <source>
        <dbReference type="Proteomes" id="UP001320544"/>
    </source>
</evidence>
<feature type="domain" description="EAL" evidence="7">
    <location>
        <begin position="504"/>
        <end position="760"/>
    </location>
</feature>
<dbReference type="Pfam" id="PF02743">
    <property type="entry name" value="dCache_1"/>
    <property type="match status" value="1"/>
</dbReference>
<dbReference type="PANTHER" id="PTHR33121">
    <property type="entry name" value="CYCLIC DI-GMP PHOSPHODIESTERASE PDEF"/>
    <property type="match status" value="1"/>
</dbReference>
<organism evidence="9 10">
    <name type="scientific">Raoultibacter timonensis</name>
    <dbReference type="NCBI Taxonomy" id="1907662"/>
    <lineage>
        <taxon>Bacteria</taxon>
        <taxon>Bacillati</taxon>
        <taxon>Actinomycetota</taxon>
        <taxon>Coriobacteriia</taxon>
        <taxon>Eggerthellales</taxon>
        <taxon>Eggerthellaceae</taxon>
        <taxon>Raoultibacter</taxon>
    </lineage>
</organism>
<dbReference type="InterPro" id="IPR029787">
    <property type="entry name" value="Nucleotide_cyclase"/>
</dbReference>
<dbReference type="CDD" id="cd12912">
    <property type="entry name" value="PDC2_MCP_like"/>
    <property type="match status" value="1"/>
</dbReference>
<dbReference type="SMART" id="SM00267">
    <property type="entry name" value="GGDEF"/>
    <property type="match status" value="1"/>
</dbReference>
<evidence type="ECO:0000259" key="7">
    <source>
        <dbReference type="PROSITE" id="PS50883"/>
    </source>
</evidence>
<gene>
    <name evidence="9" type="ORF">CE91St30_27500</name>
</gene>
<sequence length="771" mass="84378">MTARNTADTAMPRKSAATTIAAFAVGLVIIAIVLVGCLNVISHELKSSLGLFMKEIAAVESANVNAVIEDKFSVLHGASAFVVADNINDTDMLLEQFREMVDSGAFMRVGIVTTDGRGFGYDSELGALPEQDYADRSYVQSALRGEDCVTGPASDAWALGDGVVFAVPVYDIKHDGGAPIGALIGTMSVEAFSNAIDASLFEGHGHIDIIDSSGTVLFKSSGVNADSNTSLLDGEYARSEASNTVKDDLSRGLGGSAEFTWEGGDSRFVAYEPIGINDWFIGVVLPSDYLEAKNRTILLASIIMAGFIVCIAILLMATAFRTKNRGEKALARAALVDDLTGIDNALAFGTKYEARSDCQDGTHSLVLFNLVGFSLYNTIFGYERGSSLIRSVADILSQDLGKSELLARLSGDRFLMLVHTENPREAEERLLSLLDRIDAAIGSDETHYQIVSQCCVCRLTKADADKDVNLIAQDMAIPFRQTKSHAGKRIIFYDEQNIAAAMRARHIEGIMSTALLKEEFVAYFQPQYDIRGGKPVLCGAEALVRWNSPVLGLVRPDEFIPIFEKNGFVDRVDRYMLERARIRLRQWMDAGLRCVPISVNLSRQNLFSADLIGRIEKIVDTYSIPHSFIKLELTESIVAESTVQLVETANKLRERGFRVAMDDFGTGYSALSILKDVPFDTIKLDRAFFGESIDSERGRTTLTGIIQLLDALGFETVAEGIESENEAEQLKEWGCHVIQGYVYGRPIPADEFTKMHLEPAQTDLQDKGDDR</sequence>
<evidence type="ECO:0000259" key="8">
    <source>
        <dbReference type="PROSITE" id="PS50887"/>
    </source>
</evidence>
<dbReference type="InterPro" id="IPR035919">
    <property type="entry name" value="EAL_sf"/>
</dbReference>
<keyword evidence="2" id="KW-1003">Cell membrane</keyword>
<keyword evidence="4 6" id="KW-1133">Transmembrane helix</keyword>
<dbReference type="Gene3D" id="3.20.20.450">
    <property type="entry name" value="EAL domain"/>
    <property type="match status" value="1"/>
</dbReference>
<dbReference type="InterPro" id="IPR033479">
    <property type="entry name" value="dCache_1"/>
</dbReference>
<dbReference type="Pfam" id="PF00563">
    <property type="entry name" value="EAL"/>
    <property type="match status" value="1"/>
</dbReference>
<evidence type="ECO:0000256" key="1">
    <source>
        <dbReference type="ARBA" id="ARBA00004651"/>
    </source>
</evidence>
<dbReference type="SUPFAM" id="SSF141868">
    <property type="entry name" value="EAL domain-like"/>
    <property type="match status" value="1"/>
</dbReference>
<feature type="transmembrane region" description="Helical" evidence="6">
    <location>
        <begin position="20"/>
        <end position="41"/>
    </location>
</feature>
<evidence type="ECO:0000256" key="5">
    <source>
        <dbReference type="ARBA" id="ARBA00023136"/>
    </source>
</evidence>
<dbReference type="SUPFAM" id="SSF55073">
    <property type="entry name" value="Nucleotide cyclase"/>
    <property type="match status" value="1"/>
</dbReference>
<dbReference type="EMBL" id="AP025564">
    <property type="protein sequence ID" value="BDE97417.1"/>
    <property type="molecule type" value="Genomic_DNA"/>
</dbReference>
<dbReference type="PROSITE" id="PS50883">
    <property type="entry name" value="EAL"/>
    <property type="match status" value="1"/>
</dbReference>
<dbReference type="InterPro" id="IPR000160">
    <property type="entry name" value="GGDEF_dom"/>
</dbReference>
<evidence type="ECO:0000313" key="9">
    <source>
        <dbReference type="EMBL" id="BDE97417.1"/>
    </source>
</evidence>
<feature type="transmembrane region" description="Helical" evidence="6">
    <location>
        <begin position="297"/>
        <end position="320"/>
    </location>
</feature>
<proteinExistence type="predicted"/>
<evidence type="ECO:0000256" key="2">
    <source>
        <dbReference type="ARBA" id="ARBA00022475"/>
    </source>
</evidence>
<dbReference type="Gene3D" id="3.30.70.270">
    <property type="match status" value="1"/>
</dbReference>
<dbReference type="InterPro" id="IPR050706">
    <property type="entry name" value="Cyclic-di-GMP_PDE-like"/>
</dbReference>
<dbReference type="InterPro" id="IPR001633">
    <property type="entry name" value="EAL_dom"/>
</dbReference>